<dbReference type="Pfam" id="PF00095">
    <property type="entry name" value="WAP"/>
    <property type="match status" value="1"/>
</dbReference>
<evidence type="ECO:0000313" key="2">
    <source>
        <dbReference type="Ensembl" id="ENSSSCP00035036449.1"/>
    </source>
</evidence>
<dbReference type="AlphaFoldDB" id="A0A8D1D1L3"/>
<feature type="domain" description="WAP" evidence="1">
    <location>
        <begin position="39"/>
        <end position="81"/>
    </location>
</feature>
<dbReference type="GO" id="GO:0005576">
    <property type="term" value="C:extracellular region"/>
    <property type="evidence" value="ECO:0007669"/>
    <property type="project" value="InterPro"/>
</dbReference>
<dbReference type="InterPro" id="IPR036645">
    <property type="entry name" value="Elafin-like_sf"/>
</dbReference>
<proteinExistence type="predicted"/>
<dbReference type="PROSITE" id="PS51390">
    <property type="entry name" value="WAP"/>
    <property type="match status" value="1"/>
</dbReference>
<organism evidence="2 3">
    <name type="scientific">Sus scrofa</name>
    <name type="common">Pig</name>
    <dbReference type="NCBI Taxonomy" id="9823"/>
    <lineage>
        <taxon>Eukaryota</taxon>
        <taxon>Metazoa</taxon>
        <taxon>Chordata</taxon>
        <taxon>Craniata</taxon>
        <taxon>Vertebrata</taxon>
        <taxon>Euteleostomi</taxon>
        <taxon>Mammalia</taxon>
        <taxon>Eutheria</taxon>
        <taxon>Laurasiatheria</taxon>
        <taxon>Artiodactyla</taxon>
        <taxon>Suina</taxon>
        <taxon>Suidae</taxon>
        <taxon>Sus</taxon>
    </lineage>
</organism>
<sequence length="81" mass="9250">VKWLSLQWLQASCVGLIPGLAHWKRREKGKRGALKAMQLSPEIKPCEKRPKVYLCRHPCTHHQECQANNICCSTFCGNVCM</sequence>
<dbReference type="Gene3D" id="4.10.75.10">
    <property type="entry name" value="Elafin-like"/>
    <property type="match status" value="1"/>
</dbReference>
<evidence type="ECO:0000259" key="1">
    <source>
        <dbReference type="PROSITE" id="PS51390"/>
    </source>
</evidence>
<dbReference type="InterPro" id="IPR008197">
    <property type="entry name" value="WAP_dom"/>
</dbReference>
<accession>A0A8D1D1L3</accession>
<dbReference type="Proteomes" id="UP000694720">
    <property type="component" value="Unplaced"/>
</dbReference>
<name>A0A8D1D1L3_PIG</name>
<dbReference type="Ensembl" id="ENSSSCT00035087325.1">
    <property type="protein sequence ID" value="ENSSSCP00035036449.1"/>
    <property type="gene ID" value="ENSSSCG00035064856.1"/>
</dbReference>
<reference evidence="2" key="1">
    <citation type="submission" date="2025-08" db="UniProtKB">
        <authorList>
            <consortium name="Ensembl"/>
        </authorList>
    </citation>
    <scope>IDENTIFICATION</scope>
</reference>
<dbReference type="GO" id="GO:0030414">
    <property type="term" value="F:peptidase inhibitor activity"/>
    <property type="evidence" value="ECO:0007669"/>
    <property type="project" value="InterPro"/>
</dbReference>
<protein>
    <recommendedName>
        <fullName evidence="1">WAP domain-containing protein</fullName>
    </recommendedName>
</protein>
<evidence type="ECO:0000313" key="3">
    <source>
        <dbReference type="Proteomes" id="UP000694720"/>
    </source>
</evidence>